<dbReference type="PROSITE" id="PS50097">
    <property type="entry name" value="BTB"/>
    <property type="match status" value="1"/>
</dbReference>
<dbReference type="Gene3D" id="3.30.710.10">
    <property type="entry name" value="Potassium Channel Kv1.1, Chain A"/>
    <property type="match status" value="1"/>
</dbReference>
<gene>
    <name evidence="2" type="ORF">C7212DRAFT_298775</name>
</gene>
<dbReference type="STRING" id="42249.A0A317SM48"/>
<accession>A0A317SM48</accession>
<dbReference type="GO" id="GO:0030544">
    <property type="term" value="F:Hsp70 protein binding"/>
    <property type="evidence" value="ECO:0007669"/>
    <property type="project" value="TreeGrafter"/>
</dbReference>
<evidence type="ECO:0000259" key="1">
    <source>
        <dbReference type="PROSITE" id="PS50097"/>
    </source>
</evidence>
<dbReference type="SMART" id="SM00225">
    <property type="entry name" value="BTB"/>
    <property type="match status" value="1"/>
</dbReference>
<dbReference type="InterPro" id="IPR052972">
    <property type="entry name" value="Sacsin_chaperone_reg"/>
</dbReference>
<evidence type="ECO:0000313" key="3">
    <source>
        <dbReference type="Proteomes" id="UP000246991"/>
    </source>
</evidence>
<name>A0A317SM48_9PEZI</name>
<keyword evidence="3" id="KW-1185">Reference proteome</keyword>
<proteinExistence type="predicted"/>
<dbReference type="OrthoDB" id="6359816at2759"/>
<dbReference type="PANTHER" id="PTHR15600">
    <property type="entry name" value="SACSIN"/>
    <property type="match status" value="1"/>
</dbReference>
<sequence length="1042" mass="118034">MALQSDRQTPISEEKNGPLEGLKWNNWIFQEGIAPLYLLFLRHLMKLHGTSGYRFWPAPPSELKNSDHISLTISTEFWKKAGESAFGLYPPIPPPPSTLRRSKLQTTENLSIRRAMFNFLSTEQSQSIIPFLVQLGVTNIVTPPPTVAKGLTEATSHGVSLLRVTPAYVWDVLRNPTRCKLLQDHWKKDQGTLMSNLNKLLSFLLQDTTKDCLTGCSLLPLDDGSWGTLSRKSTFNNQYFTSGTPLERRILEIVDGRLVSKGLEEPVINGLSEKGMNISSLSFDHIAPLSRLVESKDPEYRKAWLVNVWEYFELCVAEDPTKRDQYLESIELLPVYCGSVVGEPDSMRFLSPLSFFSGALPAIVDPSIPTLGRLPTLFQSLNGLVLVNKATFPTTEFDAESVLTSQGSRRLINAIGSLPFTVPTIHSLSQVFSSVPVEGIEALSNLILPYISDLLRGDHPIVDTLKQLPIWPVLSSSFQSAAKLKLAPHTSLVLTTMIDQTTFLRPDLASRYRDELKKLGVLQLSYLDFLNNEVGLARGYLPAENIGEYQRFIEMVYKVNPNVFQSCNLAVNGDYRFCLPGALYDPLIPLFQAAFRDQQNSRFLHPALAGSHVWRDFLTNNVSGPTYIECARSIKRRNSRKNPDDQIESDSRVVFDHLRSNNQEMSSWSVWGALLKIHFAPVQGVTESPDQSKLRGQQRVKFWQRNKLIAISEAVDPKYEGISWGQKPVLWRDMGSLALWKLTSMRPMVTPGTVIGHLEFLASHREEITKEELPTRISEIKKAYEYLEGKIPTYTIQGSAPIWLNVENEDLGKMTLETFRQSWSCSGNLCLNSNYDSRKTKRVRSFLDRFRRLLLHAHVSEIIHPPPIPEPPRTNPPILPGILNLREQGLLSDVTITVPPQTFKAHKIVLASVSDYWRAMFASKPTGSSTTEISLQDDPKTIKVLLDYVYTNNFIKPSYEEKVTRQLENLLDQLEKSEKWLLPSFKHSMEHYLSDAHWIRPGTVKSILRSSKMCNANQLARVCEKYIENNREIVEREAPEEE</sequence>
<comment type="caution">
    <text evidence="2">The sequence shown here is derived from an EMBL/GenBank/DDBJ whole genome shotgun (WGS) entry which is preliminary data.</text>
</comment>
<feature type="domain" description="BTB" evidence="1">
    <location>
        <begin position="892"/>
        <end position="958"/>
    </location>
</feature>
<dbReference type="Proteomes" id="UP000246991">
    <property type="component" value="Unassembled WGS sequence"/>
</dbReference>
<dbReference type="InterPro" id="IPR011333">
    <property type="entry name" value="SKP1/BTB/POZ_sf"/>
</dbReference>
<dbReference type="EMBL" id="PYWC01000057">
    <property type="protein sequence ID" value="PWW74717.1"/>
    <property type="molecule type" value="Genomic_DNA"/>
</dbReference>
<dbReference type="Pfam" id="PF00651">
    <property type="entry name" value="BTB"/>
    <property type="match status" value="1"/>
</dbReference>
<reference evidence="2 3" key="1">
    <citation type="submission" date="2018-03" db="EMBL/GenBank/DDBJ databases">
        <title>Genomes of Pezizomycetes fungi and the evolution of truffles.</title>
        <authorList>
            <person name="Murat C."/>
            <person name="Payen T."/>
            <person name="Noel B."/>
            <person name="Kuo A."/>
            <person name="Martin F.M."/>
        </authorList>
    </citation>
    <scope>NUCLEOTIDE SEQUENCE [LARGE SCALE GENOMIC DNA]</scope>
    <source>
        <strain evidence="2">091103-1</strain>
    </source>
</reference>
<evidence type="ECO:0000313" key="2">
    <source>
        <dbReference type="EMBL" id="PWW74717.1"/>
    </source>
</evidence>
<protein>
    <recommendedName>
        <fullName evidence="1">BTB domain-containing protein</fullName>
    </recommendedName>
</protein>
<dbReference type="CDD" id="cd18186">
    <property type="entry name" value="BTB_POZ_ZBTB_KLHL-like"/>
    <property type="match status" value="1"/>
</dbReference>
<dbReference type="SUPFAM" id="SSF54695">
    <property type="entry name" value="POZ domain"/>
    <property type="match status" value="1"/>
</dbReference>
<dbReference type="InterPro" id="IPR000210">
    <property type="entry name" value="BTB/POZ_dom"/>
</dbReference>
<dbReference type="PANTHER" id="PTHR15600:SF42">
    <property type="entry name" value="SACSIN"/>
    <property type="match status" value="1"/>
</dbReference>
<dbReference type="AlphaFoldDB" id="A0A317SM48"/>
<organism evidence="2 3">
    <name type="scientific">Tuber magnatum</name>
    <name type="common">white Piedmont truffle</name>
    <dbReference type="NCBI Taxonomy" id="42249"/>
    <lineage>
        <taxon>Eukaryota</taxon>
        <taxon>Fungi</taxon>
        <taxon>Dikarya</taxon>
        <taxon>Ascomycota</taxon>
        <taxon>Pezizomycotina</taxon>
        <taxon>Pezizomycetes</taxon>
        <taxon>Pezizales</taxon>
        <taxon>Tuberaceae</taxon>
        <taxon>Tuber</taxon>
    </lineage>
</organism>